<dbReference type="SUPFAM" id="SSF55957">
    <property type="entry name" value="Phosphoglucomutase, C-terminal domain"/>
    <property type="match status" value="1"/>
</dbReference>
<dbReference type="InterPro" id="IPR016066">
    <property type="entry name" value="A-D-PHexomutase_CS"/>
</dbReference>
<dbReference type="Proteomes" id="UP000036771">
    <property type="component" value="Unassembled WGS sequence"/>
</dbReference>
<gene>
    <name evidence="12" type="primary">algC</name>
    <name evidence="12" type="ORF">Cva_00366</name>
</gene>
<dbReference type="PANTHER" id="PTHR43771:SF2">
    <property type="entry name" value="PHOSPHOMANNOMUTASE_PHOSPHOGLUCOMUTASE"/>
    <property type="match status" value="1"/>
</dbReference>
<dbReference type="Pfam" id="PF02878">
    <property type="entry name" value="PGM_PMM_I"/>
    <property type="match status" value="1"/>
</dbReference>
<dbReference type="GO" id="GO:0016868">
    <property type="term" value="F:intramolecular phosphotransferase activity"/>
    <property type="evidence" value="ECO:0007669"/>
    <property type="project" value="InterPro"/>
</dbReference>
<dbReference type="InterPro" id="IPR005844">
    <property type="entry name" value="A-D-PHexomutase_a/b/a-I"/>
</dbReference>
<evidence type="ECO:0000256" key="1">
    <source>
        <dbReference type="ARBA" id="ARBA00001946"/>
    </source>
</evidence>
<evidence type="ECO:0000256" key="3">
    <source>
        <dbReference type="ARBA" id="ARBA00022553"/>
    </source>
</evidence>
<dbReference type="GO" id="GO:0000287">
    <property type="term" value="F:magnesium ion binding"/>
    <property type="evidence" value="ECO:0007669"/>
    <property type="project" value="InterPro"/>
</dbReference>
<evidence type="ECO:0000259" key="8">
    <source>
        <dbReference type="Pfam" id="PF00408"/>
    </source>
</evidence>
<keyword evidence="5 7" id="KW-0460">Magnesium</keyword>
<feature type="domain" description="Alpha-D-phosphohexomutase alpha/beta/alpha" evidence="9">
    <location>
        <begin position="11"/>
        <end position="139"/>
    </location>
</feature>
<name>A0A0K8MB91_9PROT</name>
<evidence type="ECO:0000256" key="7">
    <source>
        <dbReference type="RuleBase" id="RU004326"/>
    </source>
</evidence>
<keyword evidence="6" id="KW-0413">Isomerase</keyword>
<dbReference type="Pfam" id="PF02879">
    <property type="entry name" value="PGM_PMM_II"/>
    <property type="match status" value="1"/>
</dbReference>
<dbReference type="NCBIfam" id="NF046027">
    <property type="entry name" value="PhglucPhmanMutPgmG"/>
    <property type="match status" value="1"/>
</dbReference>
<dbReference type="InterPro" id="IPR005846">
    <property type="entry name" value="A-D-PHexomutase_a/b/a-III"/>
</dbReference>
<dbReference type="InterPro" id="IPR005845">
    <property type="entry name" value="A-D-PHexomutase_a/b/a-II"/>
</dbReference>
<dbReference type="Pfam" id="PF02880">
    <property type="entry name" value="PGM_PMM_III"/>
    <property type="match status" value="1"/>
</dbReference>
<comment type="caution">
    <text evidence="12">The sequence shown here is derived from an EMBL/GenBank/DDBJ whole genome shotgun (WGS) entry which is preliminary data.</text>
</comment>
<keyword evidence="4 7" id="KW-0479">Metal-binding</keyword>
<evidence type="ECO:0000256" key="2">
    <source>
        <dbReference type="ARBA" id="ARBA00010231"/>
    </source>
</evidence>
<protein>
    <submittedName>
        <fullName evidence="12">Phosphomannomutase/phosphoglucomutase</fullName>
    </submittedName>
</protein>
<comment type="similarity">
    <text evidence="2 7">Belongs to the phosphohexose mutase family.</text>
</comment>
<evidence type="ECO:0000256" key="6">
    <source>
        <dbReference type="ARBA" id="ARBA00023235"/>
    </source>
</evidence>
<evidence type="ECO:0000259" key="9">
    <source>
        <dbReference type="Pfam" id="PF02878"/>
    </source>
</evidence>
<evidence type="ECO:0000256" key="4">
    <source>
        <dbReference type="ARBA" id="ARBA00022723"/>
    </source>
</evidence>
<evidence type="ECO:0000259" key="10">
    <source>
        <dbReference type="Pfam" id="PF02879"/>
    </source>
</evidence>
<dbReference type="SUPFAM" id="SSF53738">
    <property type="entry name" value="Phosphoglucomutase, first 3 domains"/>
    <property type="match status" value="3"/>
</dbReference>
<dbReference type="EMBL" id="BBVC01000016">
    <property type="protein sequence ID" value="GAO97727.1"/>
    <property type="molecule type" value="Genomic_DNA"/>
</dbReference>
<organism evidence="12 13">
    <name type="scientific">Caedimonas varicaedens</name>
    <dbReference type="NCBI Taxonomy" id="1629334"/>
    <lineage>
        <taxon>Bacteria</taxon>
        <taxon>Pseudomonadati</taxon>
        <taxon>Pseudomonadota</taxon>
        <taxon>Alphaproteobacteria</taxon>
        <taxon>Holosporales</taxon>
        <taxon>Caedimonadaceae</taxon>
        <taxon>Caedimonas</taxon>
    </lineage>
</organism>
<dbReference type="InterPro" id="IPR005843">
    <property type="entry name" value="A-D-PHexomutase_C"/>
</dbReference>
<dbReference type="Pfam" id="PF00408">
    <property type="entry name" value="PGM_PMM_IV"/>
    <property type="match status" value="1"/>
</dbReference>
<accession>A0A0K8MB91</accession>
<evidence type="ECO:0000256" key="5">
    <source>
        <dbReference type="ARBA" id="ARBA00022842"/>
    </source>
</evidence>
<reference evidence="12 13" key="1">
    <citation type="submission" date="2015-03" db="EMBL/GenBank/DDBJ databases">
        <title>Caedibacter varicaedens, whole genome shotgun sequence.</title>
        <authorList>
            <person name="Suzuki H."/>
            <person name="Dapper A.L."/>
            <person name="Gibson A.K."/>
            <person name="Jackson C."/>
            <person name="Lee H."/>
            <person name="Pejaver V.R."/>
            <person name="Doak T."/>
            <person name="Lynch M."/>
        </authorList>
    </citation>
    <scope>NUCLEOTIDE SEQUENCE [LARGE SCALE GENOMIC DNA]</scope>
</reference>
<evidence type="ECO:0000313" key="13">
    <source>
        <dbReference type="Proteomes" id="UP000036771"/>
    </source>
</evidence>
<keyword evidence="13" id="KW-1185">Reference proteome</keyword>
<dbReference type="CDD" id="cd03089">
    <property type="entry name" value="PMM_PGM"/>
    <property type="match status" value="1"/>
</dbReference>
<dbReference type="OrthoDB" id="9803322at2"/>
<evidence type="ECO:0000259" key="11">
    <source>
        <dbReference type="Pfam" id="PF02880"/>
    </source>
</evidence>
<dbReference type="Gene3D" id="3.40.120.10">
    <property type="entry name" value="Alpha-D-Glucose-1,6-Bisphosphate, subunit A, domain 3"/>
    <property type="match status" value="3"/>
</dbReference>
<dbReference type="PRINTS" id="PR00509">
    <property type="entry name" value="PGMPMM"/>
</dbReference>
<keyword evidence="3" id="KW-0597">Phosphoprotein</keyword>
<feature type="domain" description="Alpha-D-phosphohexomutase C-terminal" evidence="8">
    <location>
        <begin position="377"/>
        <end position="450"/>
    </location>
</feature>
<comment type="cofactor">
    <cofactor evidence="1">
        <name>Mg(2+)</name>
        <dbReference type="ChEBI" id="CHEBI:18420"/>
    </cofactor>
</comment>
<dbReference type="PROSITE" id="PS00710">
    <property type="entry name" value="PGM_PMM"/>
    <property type="match status" value="1"/>
</dbReference>
<dbReference type="AlphaFoldDB" id="A0A0K8MB91"/>
<dbReference type="STRING" id="1629334.Cva_00366"/>
<evidence type="ECO:0000313" key="12">
    <source>
        <dbReference type="EMBL" id="GAO97727.1"/>
    </source>
</evidence>
<dbReference type="Gene3D" id="3.30.310.50">
    <property type="entry name" value="Alpha-D-phosphohexomutase, C-terminal domain"/>
    <property type="match status" value="1"/>
</dbReference>
<dbReference type="InterPro" id="IPR016055">
    <property type="entry name" value="A-D-PHexomutase_a/b/a-I/II/III"/>
</dbReference>
<dbReference type="PANTHER" id="PTHR43771">
    <property type="entry name" value="PHOSPHOMANNOMUTASE"/>
    <property type="match status" value="1"/>
</dbReference>
<dbReference type="InterPro" id="IPR036900">
    <property type="entry name" value="A-D-PHexomutase_C_sf"/>
</dbReference>
<sequence>MMHHYSLNPKILREYDIRGVVDKEFGVHDAYLIGRGYGTIVKRAGGNSIVVGYDGRLTSVELEKALVQGLQSTGLHIIRVGLGPSPMTYFASFHLQTDAAIMVTGSHNPASYNGFKMVLFKKSYFGEQIKILGKLIEKEDFEPGIGTLKNYLIEEAYIDYLISDFETHYSTAKALKVVWDAGNGATGEIIKKLIQKLPGEHILLNADIDGTFPAHHPDPVVAENLLQLIEAVKEHKADLGFAFDGDGDRLGVIDNQGHIIWGDQLLILLSHEVLKEYPGSTIIADVKASQTLFDKIAEMGGVPLMWRTGHSLIKTKMAETKAPLAGEMSGHIFFADRHFGFDDALYAALRTLGIISTGEEKLSEWYQRLPHPLNTPEIRLECSDYDKFSVISQVQAALKKAQTPFIDIDGVRVVSLHGWWLLRASNTTEELVARVEANSVESLEILKEELRYHLEKFSIPVPD</sequence>
<feature type="domain" description="Alpha-D-phosphohexomutase alpha/beta/alpha" evidence="11">
    <location>
        <begin position="261"/>
        <end position="370"/>
    </location>
</feature>
<dbReference type="GO" id="GO:0005975">
    <property type="term" value="P:carbohydrate metabolic process"/>
    <property type="evidence" value="ECO:0007669"/>
    <property type="project" value="InterPro"/>
</dbReference>
<feature type="domain" description="Alpha-D-phosphohexomutase alpha/beta/alpha" evidence="10">
    <location>
        <begin position="155"/>
        <end position="257"/>
    </location>
</feature>
<dbReference type="InterPro" id="IPR005841">
    <property type="entry name" value="Alpha-D-phosphohexomutase_SF"/>
</dbReference>
<proteinExistence type="inferred from homology"/>